<dbReference type="EMBL" id="JAZBJZ010000174">
    <property type="protein sequence ID" value="MEE3719816.1"/>
    <property type="molecule type" value="Genomic_DNA"/>
</dbReference>
<dbReference type="Pfam" id="PF00293">
    <property type="entry name" value="NUDIX"/>
    <property type="match status" value="1"/>
</dbReference>
<organism evidence="3 4">
    <name type="scientific">Tumidithrix elongata BACA0141</name>
    <dbReference type="NCBI Taxonomy" id="2716417"/>
    <lineage>
        <taxon>Bacteria</taxon>
        <taxon>Bacillati</taxon>
        <taxon>Cyanobacteriota</taxon>
        <taxon>Cyanophyceae</taxon>
        <taxon>Pseudanabaenales</taxon>
        <taxon>Pseudanabaenaceae</taxon>
        <taxon>Tumidithrix</taxon>
        <taxon>Tumidithrix elongata</taxon>
    </lineage>
</organism>
<keyword evidence="1" id="KW-0378">Hydrolase</keyword>
<sequence length="189" mass="21253">MAIDKTIFSTKWVSIKETPRKFYYLERKGKDSVAIFLVRSTKGNGTKGNSAKETPFNQLEVLVRFQPLCIDNPTLDDEMRLHPCPVTGGMEEGENPLKCAVRETLEETGYRLETLLPLGQYITGTQSNEIVYLFWADVTGIEPEVATQDGSVFEAVSRNEWKAIAFLKDCQYSGCLIGYLKLAEILNLS</sequence>
<dbReference type="AlphaFoldDB" id="A0AAW9Q3W2"/>
<comment type="caution">
    <text evidence="3">The sequence shown here is derived from an EMBL/GenBank/DDBJ whole genome shotgun (WGS) entry which is preliminary data.</text>
</comment>
<dbReference type="PROSITE" id="PS51462">
    <property type="entry name" value="NUDIX"/>
    <property type="match status" value="1"/>
</dbReference>
<keyword evidence="4" id="KW-1185">Reference proteome</keyword>
<dbReference type="GO" id="GO:0016787">
    <property type="term" value="F:hydrolase activity"/>
    <property type="evidence" value="ECO:0007669"/>
    <property type="project" value="UniProtKB-KW"/>
</dbReference>
<dbReference type="PROSITE" id="PS00893">
    <property type="entry name" value="NUDIX_BOX"/>
    <property type="match status" value="1"/>
</dbReference>
<dbReference type="InterPro" id="IPR020084">
    <property type="entry name" value="NUDIX_hydrolase_CS"/>
</dbReference>
<evidence type="ECO:0000313" key="3">
    <source>
        <dbReference type="EMBL" id="MEE3719816.1"/>
    </source>
</evidence>
<gene>
    <name evidence="3" type="ORF">V2H45_24030</name>
</gene>
<evidence type="ECO:0000313" key="4">
    <source>
        <dbReference type="Proteomes" id="UP001333818"/>
    </source>
</evidence>
<dbReference type="RefSeq" id="WP_330486253.1">
    <property type="nucleotide sequence ID" value="NZ_JAZBJZ010000174.1"/>
</dbReference>
<dbReference type="InterPro" id="IPR015797">
    <property type="entry name" value="NUDIX_hydrolase-like_dom_sf"/>
</dbReference>
<evidence type="ECO:0000256" key="1">
    <source>
        <dbReference type="ARBA" id="ARBA00022801"/>
    </source>
</evidence>
<accession>A0AAW9Q3W2</accession>
<feature type="domain" description="Nudix hydrolase" evidence="2">
    <location>
        <begin position="28"/>
        <end position="188"/>
    </location>
</feature>
<proteinExistence type="predicted"/>
<dbReference type="InterPro" id="IPR000086">
    <property type="entry name" value="NUDIX_hydrolase_dom"/>
</dbReference>
<dbReference type="Gene3D" id="3.90.79.10">
    <property type="entry name" value="Nucleoside Triphosphate Pyrophosphohydrolase"/>
    <property type="match status" value="1"/>
</dbReference>
<dbReference type="Proteomes" id="UP001333818">
    <property type="component" value="Unassembled WGS sequence"/>
</dbReference>
<evidence type="ECO:0000259" key="2">
    <source>
        <dbReference type="PROSITE" id="PS51462"/>
    </source>
</evidence>
<name>A0AAW9Q3W2_9CYAN</name>
<reference evidence="3" key="1">
    <citation type="submission" date="2024-01" db="EMBL/GenBank/DDBJ databases">
        <title>Bank of Algae and Cyanobacteria of the Azores (BACA) strain genomes.</title>
        <authorList>
            <person name="Luz R."/>
            <person name="Cordeiro R."/>
            <person name="Fonseca A."/>
            <person name="Goncalves V."/>
        </authorList>
    </citation>
    <scope>NUCLEOTIDE SEQUENCE</scope>
    <source>
        <strain evidence="3">BACA0141</strain>
    </source>
</reference>
<protein>
    <submittedName>
        <fullName evidence="3">NUDIX domain-containing protein</fullName>
    </submittedName>
</protein>
<dbReference type="SUPFAM" id="SSF55811">
    <property type="entry name" value="Nudix"/>
    <property type="match status" value="1"/>
</dbReference>